<keyword evidence="1" id="KW-0808">Transferase</keyword>
<dbReference type="CDD" id="cd02440">
    <property type="entry name" value="AdoMet_MTases"/>
    <property type="match status" value="2"/>
</dbReference>
<dbReference type="EMBL" id="CAFBMX010000009">
    <property type="protein sequence ID" value="CAB4940136.1"/>
    <property type="molecule type" value="Genomic_DNA"/>
</dbReference>
<dbReference type="InterPro" id="IPR029063">
    <property type="entry name" value="SAM-dependent_MTases_sf"/>
</dbReference>
<sequence>MTRASRTALHPDLAAELEGPPWMYAWPLGPGVTAPIFNPALQHIHQTRLEMFEGPVRDAIAQAGPNATVLDLACCEGWFAHRMLDWGAGRVVGVDIRPRNILRARLVRDQLGIDPGRLDFIEQDVMALDPAVIGTFDVVLVLGLVYHLEHPIEALRIARRLTRSLCIVESQLTRQDRPIIAGNGGVDAYFLRPASFAAFPETDSADNALASATGVVSLVPNRAALVQMPSWAGFDRVEQLAASAGHNRQYVTGDRGLVAAYVDAPAAVAEVIDGDGHPVPPAELCRRIGTEGALDQVQERFLSQGADLRRRIESMLPSGWSWEGRTALDFGCGSGRVLRHFIPEGLSGNRLLGCDIDRDGVAWINSHLQPPLEAFTVKETPGLPLADGAVDLIWAASVFTHITDHWAGWLLELRRVLRPDGVLIASFLGRNMGERFLGEWDEDRTGMNVIAMGNPWHLGGPAVFHSEWWLRSHWGRAFEVVTLDSNEEHPDDHSWVALRPRPDAVTVEDLVRPDPNDPREVAALRKNIEQLHAIDRVMRGR</sequence>
<name>A0A6J7JAG5_9ZZZZ</name>
<evidence type="ECO:0000259" key="3">
    <source>
        <dbReference type="Pfam" id="PF13649"/>
    </source>
</evidence>
<evidence type="ECO:0000256" key="1">
    <source>
        <dbReference type="ARBA" id="ARBA00022679"/>
    </source>
</evidence>
<dbReference type="Gene3D" id="3.40.50.150">
    <property type="entry name" value="Vaccinia Virus protein VP39"/>
    <property type="match status" value="2"/>
</dbReference>
<dbReference type="GO" id="GO:0008757">
    <property type="term" value="F:S-adenosylmethionine-dependent methyltransferase activity"/>
    <property type="evidence" value="ECO:0007669"/>
    <property type="project" value="InterPro"/>
</dbReference>
<dbReference type="InterPro" id="IPR013216">
    <property type="entry name" value="Methyltransf_11"/>
</dbReference>
<reference evidence="4" key="1">
    <citation type="submission" date="2020-05" db="EMBL/GenBank/DDBJ databases">
        <authorList>
            <person name="Chiriac C."/>
            <person name="Salcher M."/>
            <person name="Ghai R."/>
            <person name="Kavagutti S V."/>
        </authorList>
    </citation>
    <scope>NUCLEOTIDE SEQUENCE</scope>
</reference>
<dbReference type="Pfam" id="PF13649">
    <property type="entry name" value="Methyltransf_25"/>
    <property type="match status" value="1"/>
</dbReference>
<organism evidence="4">
    <name type="scientific">freshwater metagenome</name>
    <dbReference type="NCBI Taxonomy" id="449393"/>
    <lineage>
        <taxon>unclassified sequences</taxon>
        <taxon>metagenomes</taxon>
        <taxon>ecological metagenomes</taxon>
    </lineage>
</organism>
<dbReference type="InterPro" id="IPR041698">
    <property type="entry name" value="Methyltransf_25"/>
</dbReference>
<proteinExistence type="predicted"/>
<feature type="domain" description="Methyltransferase type 11" evidence="2">
    <location>
        <begin position="328"/>
        <end position="424"/>
    </location>
</feature>
<dbReference type="PANTHER" id="PTHR43861">
    <property type="entry name" value="TRANS-ACONITATE 2-METHYLTRANSFERASE-RELATED"/>
    <property type="match status" value="1"/>
</dbReference>
<dbReference type="AlphaFoldDB" id="A0A6J7JAG5"/>
<evidence type="ECO:0000313" key="4">
    <source>
        <dbReference type="EMBL" id="CAB4940136.1"/>
    </source>
</evidence>
<feature type="domain" description="Methyltransferase" evidence="3">
    <location>
        <begin position="69"/>
        <end position="163"/>
    </location>
</feature>
<evidence type="ECO:0000259" key="2">
    <source>
        <dbReference type="Pfam" id="PF08241"/>
    </source>
</evidence>
<protein>
    <submittedName>
        <fullName evidence="4">Unannotated protein</fullName>
    </submittedName>
</protein>
<dbReference type="Pfam" id="PF08241">
    <property type="entry name" value="Methyltransf_11"/>
    <property type="match status" value="1"/>
</dbReference>
<gene>
    <name evidence="4" type="ORF">UFOPK3674_01773</name>
</gene>
<dbReference type="SUPFAM" id="SSF53335">
    <property type="entry name" value="S-adenosyl-L-methionine-dependent methyltransferases"/>
    <property type="match status" value="2"/>
</dbReference>
<accession>A0A6J7JAG5</accession>